<dbReference type="RefSeq" id="WP_226933267.1">
    <property type="nucleotide sequence ID" value="NZ_JACDXX010000001.1"/>
</dbReference>
<dbReference type="InterPro" id="IPR018762">
    <property type="entry name" value="ChpT_C"/>
</dbReference>
<accession>A0ABS8CGU8</accession>
<feature type="domain" description="Histidine phosphotransferase ChpT C-terminal" evidence="1">
    <location>
        <begin position="77"/>
        <end position="192"/>
    </location>
</feature>
<dbReference type="InterPro" id="IPR036890">
    <property type="entry name" value="HATPase_C_sf"/>
</dbReference>
<reference evidence="2 3" key="1">
    <citation type="submission" date="2020-07" db="EMBL/GenBank/DDBJ databases">
        <title>Pseudogemmobacter sp. nov., isolated from poultry manure in Taiwan.</title>
        <authorList>
            <person name="Lin S.-Y."/>
            <person name="Tang Y.-S."/>
            <person name="Young C.-C."/>
        </authorList>
    </citation>
    <scope>NUCLEOTIDE SEQUENCE [LARGE SCALE GENOMIC DNA]</scope>
    <source>
        <strain evidence="2 3">CC-YST710</strain>
    </source>
</reference>
<dbReference type="EMBL" id="JACDXX010000001">
    <property type="protein sequence ID" value="MCB5408390.1"/>
    <property type="molecule type" value="Genomic_DNA"/>
</dbReference>
<gene>
    <name evidence="2" type="ORF">H0485_00025</name>
</gene>
<evidence type="ECO:0000259" key="1">
    <source>
        <dbReference type="Pfam" id="PF10090"/>
    </source>
</evidence>
<evidence type="ECO:0000313" key="3">
    <source>
        <dbReference type="Proteomes" id="UP001198571"/>
    </source>
</evidence>
<dbReference type="Pfam" id="PF10090">
    <property type="entry name" value="HPTransfase"/>
    <property type="match status" value="1"/>
</dbReference>
<sequence length="205" mass="22382">MQNQADLAALVGSRLCHDLISPIGAIGNGVELLISDHSYNSPELMLIAESVAAANARLRFFRIAYGLAGAGQRLARSEITQVLQAISQGTRLQLFWHSDSELDRGAVKRAFLLLQCLEAALPWGGTIRIRQHSDGWELLAESERLRSTGLPWEILSRPGETTPDLTPAQVQFAMAACEISQAGLQLRFSPGEGQILLPSDGLRRR</sequence>
<comment type="caution">
    <text evidence="2">The sequence shown here is derived from an EMBL/GenBank/DDBJ whole genome shotgun (WGS) entry which is preliminary data.</text>
</comment>
<name>A0ABS8CGU8_9RHOB</name>
<keyword evidence="3" id="KW-1185">Reference proteome</keyword>
<dbReference type="Gene3D" id="3.30.565.10">
    <property type="entry name" value="Histidine kinase-like ATPase, C-terminal domain"/>
    <property type="match status" value="1"/>
</dbReference>
<evidence type="ECO:0000313" key="2">
    <source>
        <dbReference type="EMBL" id="MCB5408390.1"/>
    </source>
</evidence>
<protein>
    <submittedName>
        <fullName evidence="2">Histidine phosphotransferase</fullName>
    </submittedName>
</protein>
<dbReference type="Proteomes" id="UP001198571">
    <property type="component" value="Unassembled WGS sequence"/>
</dbReference>
<dbReference type="Gene3D" id="1.10.287.130">
    <property type="match status" value="1"/>
</dbReference>
<proteinExistence type="predicted"/>
<organism evidence="2 3">
    <name type="scientific">Pseudogemmobacter faecipullorum</name>
    <dbReference type="NCBI Taxonomy" id="2755041"/>
    <lineage>
        <taxon>Bacteria</taxon>
        <taxon>Pseudomonadati</taxon>
        <taxon>Pseudomonadota</taxon>
        <taxon>Alphaproteobacteria</taxon>
        <taxon>Rhodobacterales</taxon>
        <taxon>Paracoccaceae</taxon>
        <taxon>Pseudogemmobacter</taxon>
    </lineage>
</organism>